<reference evidence="2" key="1">
    <citation type="submission" date="2022-10" db="EMBL/GenBank/DDBJ databases">
        <title>YIM 151497 complete genome.</title>
        <authorList>
            <person name="Chen X."/>
        </authorList>
    </citation>
    <scope>NUCLEOTIDE SEQUENCE</scope>
    <source>
        <strain evidence="2">YIM 151497</strain>
    </source>
</reference>
<dbReference type="InterPro" id="IPR009045">
    <property type="entry name" value="Zn_M74/Hedgehog-like"/>
</dbReference>
<feature type="region of interest" description="Disordered" evidence="1">
    <location>
        <begin position="500"/>
        <end position="547"/>
    </location>
</feature>
<keyword evidence="3" id="KW-1185">Reference proteome</keyword>
<feature type="region of interest" description="Disordered" evidence="1">
    <location>
        <begin position="612"/>
        <end position="649"/>
    </location>
</feature>
<dbReference type="Gene3D" id="3.30.1380.10">
    <property type="match status" value="1"/>
</dbReference>
<proteinExistence type="predicted"/>
<name>A0ABY6IRL5_9HYPH</name>
<evidence type="ECO:0008006" key="4">
    <source>
        <dbReference type="Google" id="ProtNLM"/>
    </source>
</evidence>
<dbReference type="EMBL" id="CP107716">
    <property type="protein sequence ID" value="UYQ71932.1"/>
    <property type="molecule type" value="Genomic_DNA"/>
</dbReference>
<organism evidence="2 3">
    <name type="scientific">Pelagibacterium flavum</name>
    <dbReference type="NCBI Taxonomy" id="2984530"/>
    <lineage>
        <taxon>Bacteria</taxon>
        <taxon>Pseudomonadati</taxon>
        <taxon>Pseudomonadota</taxon>
        <taxon>Alphaproteobacteria</taxon>
        <taxon>Hyphomicrobiales</taxon>
        <taxon>Devosiaceae</taxon>
        <taxon>Pelagibacterium</taxon>
    </lineage>
</organism>
<dbReference type="RefSeq" id="WP_264225579.1">
    <property type="nucleotide sequence ID" value="NZ_CP107716.1"/>
</dbReference>
<dbReference type="SUPFAM" id="SSF53955">
    <property type="entry name" value="Lysozyme-like"/>
    <property type="match status" value="1"/>
</dbReference>
<evidence type="ECO:0000313" key="3">
    <source>
        <dbReference type="Proteomes" id="UP001163882"/>
    </source>
</evidence>
<feature type="compositionally biased region" description="Low complexity" evidence="1">
    <location>
        <begin position="627"/>
        <end position="647"/>
    </location>
</feature>
<sequence length="983" mass="108950">MARTPTPEIQATPLRPVASPVESYVRPAEPSRSSLHDVAQGLAAFDTGLKTWLQKREQEQDKADAVRGEAAFNRNNQAGWAEAVATGAVPANASPIFMESYKTTQGNHMGVRLREQFNTEYATWEGRNSDDPEAFDTFLSDFISTHITTDDPYILAGLNPHIEALTESAYQTYSTDRANTIYNDHVGTRAAVVGDMIDHASIQGVTLETGTDYDALMSDILAEREQALGSGIRRNDYDKQLVAAIAAKAIEHGDPMLLELLDETLPGYDVALSSLPEYRDIKANTIDALEVEARRRMTDEAARQEAEDEAHENAIVRGVMDALAEDPNAEIPEEVIQQWSIYDPEARTKLAQARNTLLNDSTREDPADLLIIERAIQEGATASDILEWAADGIIKDPQTFRTLLDRANRREEALAGILGTQTARRYLATIKERTMPTDWDEMFAPDGLTDEGIEATRDFENMLLEWVIDNPDATAFEREQRINEVAEIIFRRIDQQERTYTSQADADAQRAEQEAAANEMAGTASEMLQDPQPASPTEPQAEEPGVQAGRTVGEMAEEAQRTVTIFSGEAPPDLDQIDETSRLIIEQRAEDAGVTPEQYRDFVWQYTRRSLDLPSDLPTPPPPPAPQSQANPDIFQPTSSSTYSQTPEVQSRAPLLDLIGHTEGTDRQDAYNETLGYGILVDGVRSGGRGADVDLTNMTLGEIDQLQTQMLRDPDNEWDSSAVGRYQIIRTTLRGLKRELGLTDDMKFNPELQDRLALVLLERRGLSEWEAGRLSDEQFQDNLAYEWASLPLATGMGAYEGQRVGTDTNGLMSAFAAMRNGSGNAALDAIDQVTSEPNVAYANIEDWERPRFLEWNHDPVGNHEANLATINPTLASVVRRAQEIAGVDFVVGSGLRDEDLQRKAMEWGWSKTMDSDHLATEEGHSDAVDLWPLDPNGAVKFDRNLQMQIVEAMRTAAAELGVELDIGADWQSFQDLPHFAVRA</sequence>
<dbReference type="InterPro" id="IPR023346">
    <property type="entry name" value="Lysozyme-like_dom_sf"/>
</dbReference>
<feature type="region of interest" description="Disordered" evidence="1">
    <location>
        <begin position="1"/>
        <end position="32"/>
    </location>
</feature>
<evidence type="ECO:0000313" key="2">
    <source>
        <dbReference type="EMBL" id="UYQ71932.1"/>
    </source>
</evidence>
<dbReference type="Gene3D" id="1.10.530.10">
    <property type="match status" value="1"/>
</dbReference>
<evidence type="ECO:0000256" key="1">
    <source>
        <dbReference type="SAM" id="MobiDB-lite"/>
    </source>
</evidence>
<protein>
    <recommendedName>
        <fullName evidence="4">Peptidase M15C domain-containing protein</fullName>
    </recommendedName>
</protein>
<dbReference type="SUPFAM" id="SSF55166">
    <property type="entry name" value="Hedgehog/DD-peptidase"/>
    <property type="match status" value="1"/>
</dbReference>
<feature type="compositionally biased region" description="Pro residues" evidence="1">
    <location>
        <begin position="617"/>
        <end position="626"/>
    </location>
</feature>
<gene>
    <name evidence="2" type="ORF">OF122_18125</name>
</gene>
<accession>A0ABY6IRL5</accession>
<dbReference type="Proteomes" id="UP001163882">
    <property type="component" value="Chromosome"/>
</dbReference>